<dbReference type="InterPro" id="IPR003029">
    <property type="entry name" value="S1_domain"/>
</dbReference>
<dbReference type="InterPro" id="IPR004476">
    <property type="entry name" value="RNase_II/RNase_R"/>
</dbReference>
<dbReference type="PROSITE" id="PS50126">
    <property type="entry name" value="S1"/>
    <property type="match status" value="1"/>
</dbReference>
<evidence type="ECO:0000256" key="5">
    <source>
        <dbReference type="ARBA" id="ARBA00022801"/>
    </source>
</evidence>
<comment type="subcellular location">
    <subcellularLocation>
        <location evidence="2 8">Cytoplasm</location>
    </subcellularLocation>
</comment>
<dbReference type="NCBIfam" id="TIGR00358">
    <property type="entry name" value="3_prime_RNase"/>
    <property type="match status" value="1"/>
</dbReference>
<dbReference type="InterPro" id="IPR012340">
    <property type="entry name" value="NA-bd_OB-fold"/>
</dbReference>
<dbReference type="EMBL" id="DLVE01000006">
    <property type="protein sequence ID" value="HAA83275.1"/>
    <property type="molecule type" value="Genomic_DNA"/>
</dbReference>
<dbReference type="InterPro" id="IPR040476">
    <property type="entry name" value="CSD2"/>
</dbReference>
<dbReference type="InterPro" id="IPR001900">
    <property type="entry name" value="RNase_II/R"/>
</dbReference>
<dbReference type="Proteomes" id="UP000257240">
    <property type="component" value="Unassembled WGS sequence"/>
</dbReference>
<comment type="function">
    <text evidence="8">3'-5' exoribonuclease that releases 5'-nucleoside monophosphates and is involved in maturation of structured RNAs.</text>
</comment>
<comment type="catalytic activity">
    <reaction evidence="1 8">
        <text>Exonucleolytic cleavage in the 3'- to 5'-direction to yield nucleoside 5'-phosphates.</text>
        <dbReference type="EC" id="3.1.13.1"/>
    </reaction>
</comment>
<keyword evidence="5 8" id="KW-0378">Hydrolase</keyword>
<comment type="similarity">
    <text evidence="8">Belongs to the RNR ribonuclease family. RNase R subfamily.</text>
</comment>
<dbReference type="SMART" id="SM00955">
    <property type="entry name" value="RNB"/>
    <property type="match status" value="1"/>
</dbReference>
<protein>
    <recommendedName>
        <fullName evidence="8">Ribonuclease R</fullName>
        <shortName evidence="8">RNase R</shortName>
        <ecNumber evidence="8">3.1.13.1</ecNumber>
    </recommendedName>
</protein>
<evidence type="ECO:0000256" key="2">
    <source>
        <dbReference type="ARBA" id="ARBA00004496"/>
    </source>
</evidence>
<dbReference type="InterPro" id="IPR011129">
    <property type="entry name" value="CSD"/>
</dbReference>
<dbReference type="SMART" id="SM00357">
    <property type="entry name" value="CSP"/>
    <property type="match status" value="1"/>
</dbReference>
<dbReference type="Gene3D" id="2.40.50.140">
    <property type="entry name" value="Nucleic acid-binding proteins"/>
    <property type="match status" value="2"/>
</dbReference>
<dbReference type="InterPro" id="IPR011805">
    <property type="entry name" value="RNase_R"/>
</dbReference>
<evidence type="ECO:0000256" key="7">
    <source>
        <dbReference type="ARBA" id="ARBA00022884"/>
    </source>
</evidence>
<evidence type="ECO:0000259" key="10">
    <source>
        <dbReference type="PROSITE" id="PS50126"/>
    </source>
</evidence>
<organism evidence="11 12">
    <name type="scientific">Thermodesulfobacterium commune</name>
    <dbReference type="NCBI Taxonomy" id="1741"/>
    <lineage>
        <taxon>Bacteria</taxon>
        <taxon>Pseudomonadati</taxon>
        <taxon>Thermodesulfobacteriota</taxon>
        <taxon>Thermodesulfobacteria</taxon>
        <taxon>Thermodesulfobacteriales</taxon>
        <taxon>Thermodesulfobacteriaceae</taxon>
        <taxon>Thermodesulfobacterium</taxon>
    </lineage>
</organism>
<dbReference type="Pfam" id="PF00575">
    <property type="entry name" value="S1"/>
    <property type="match status" value="1"/>
</dbReference>
<dbReference type="NCBIfam" id="TIGR02063">
    <property type="entry name" value="RNase_R"/>
    <property type="match status" value="1"/>
</dbReference>
<dbReference type="PANTHER" id="PTHR23355">
    <property type="entry name" value="RIBONUCLEASE"/>
    <property type="match status" value="1"/>
</dbReference>
<keyword evidence="3 8" id="KW-0963">Cytoplasm</keyword>
<dbReference type="EC" id="3.1.13.1" evidence="8"/>
<evidence type="ECO:0000256" key="4">
    <source>
        <dbReference type="ARBA" id="ARBA00022722"/>
    </source>
</evidence>
<evidence type="ECO:0000256" key="8">
    <source>
        <dbReference type="HAMAP-Rule" id="MF_01895"/>
    </source>
</evidence>
<evidence type="ECO:0000313" key="12">
    <source>
        <dbReference type="Proteomes" id="UP000257240"/>
    </source>
</evidence>
<comment type="caution">
    <text evidence="11">The sequence shown here is derived from an EMBL/GenBank/DDBJ whole genome shotgun (WGS) entry which is preliminary data.</text>
</comment>
<evidence type="ECO:0000256" key="1">
    <source>
        <dbReference type="ARBA" id="ARBA00001849"/>
    </source>
</evidence>
<dbReference type="SMART" id="SM00316">
    <property type="entry name" value="S1"/>
    <property type="match status" value="1"/>
</dbReference>
<keyword evidence="7 8" id="KW-0694">RNA-binding</keyword>
<dbReference type="Pfam" id="PF00773">
    <property type="entry name" value="RNB"/>
    <property type="match status" value="1"/>
</dbReference>
<sequence>MPSKKNKKGLTKKKGNKIHHFKDKLQDDLLNLLKSVKKPLLLREIYHLLNLPKEKRPKVREVLKFLEAQNKVIKLKKRKYALPEQVSFLKGRLRVHPDGYGFVETEKERIFIPPRFIGKALDGDIVLVRIDRVSLKGPEGRIIEVVERKRKNLVGYLVKRKKAYFVEPEDPRIPFEIYIPKKRLNKAQVNHLVVAKIIQPTSEYGFPVGEIIKDLGDPLNLESHTWAVVYTYDLPHLWTEELMAELQKLPEEVILEDKKGRTDLTKIPFVTIDGENARDFDDAVCVQKTKKGYKLWVAIADVAHYVKKGSFLDQEAYLRGTSVYFPTMVIPMFHEKLSNHLCSLNPNVDRLAMIVEIDFSHDGEVTNQKFYEGVIHSHARLTYTEVKKMVVDHDQETIEKYQDLYPMLDTAAELAFILREKRLKRGSLDFDLPEPEIIINIKGEVENIVKRERNLAHMLIEDFMIAANEAVASFLTQKGYPFLYRVHETPDINKLKQLSEIFLSYGIEVTFPEEVTPQFFQRLISQFSGKPYAYLFNHLLLRSLKQAKYTPENLGHFGLASTCYCHFTSPIRRYPDLVVHRTLKAALKRKKPVYKEEELEKMGKHLSEKERTAEEAEREVLKRFQCFFMKDKIGMTFNGIITGVTAFGFFVDLLKYMVSGVVRVVDLEDDFYVLDEKGIALIGQKTGKVFQIGQSVTVRVKEVDLRRFYINFVLA</sequence>
<dbReference type="GO" id="GO:0003723">
    <property type="term" value="F:RNA binding"/>
    <property type="evidence" value="ECO:0007669"/>
    <property type="project" value="UniProtKB-UniRule"/>
</dbReference>
<keyword evidence="9" id="KW-1133">Transmembrane helix</keyword>
<evidence type="ECO:0000256" key="6">
    <source>
        <dbReference type="ARBA" id="ARBA00022839"/>
    </source>
</evidence>
<dbReference type="GO" id="GO:0006402">
    <property type="term" value="P:mRNA catabolic process"/>
    <property type="evidence" value="ECO:0007669"/>
    <property type="project" value="TreeGrafter"/>
</dbReference>
<feature type="transmembrane region" description="Helical" evidence="9">
    <location>
        <begin position="633"/>
        <end position="654"/>
    </location>
</feature>
<evidence type="ECO:0000256" key="9">
    <source>
        <dbReference type="SAM" id="Phobius"/>
    </source>
</evidence>
<feature type="domain" description="S1 motif" evidence="10">
    <location>
        <begin position="634"/>
        <end position="715"/>
    </location>
</feature>
<dbReference type="SUPFAM" id="SSF50249">
    <property type="entry name" value="Nucleic acid-binding proteins"/>
    <property type="match status" value="4"/>
</dbReference>
<dbReference type="Pfam" id="PF17876">
    <property type="entry name" value="CSD2"/>
    <property type="match status" value="1"/>
</dbReference>
<dbReference type="HAMAP" id="MF_01895">
    <property type="entry name" value="RNase_R"/>
    <property type="match status" value="1"/>
</dbReference>
<dbReference type="CDD" id="cd04471">
    <property type="entry name" value="S1_RNase_R"/>
    <property type="match status" value="1"/>
</dbReference>
<dbReference type="GO" id="GO:0008859">
    <property type="term" value="F:exoribonuclease II activity"/>
    <property type="evidence" value="ECO:0007669"/>
    <property type="project" value="UniProtKB-UniRule"/>
</dbReference>
<evidence type="ECO:0000256" key="3">
    <source>
        <dbReference type="ARBA" id="ARBA00022490"/>
    </source>
</evidence>
<dbReference type="InterPro" id="IPR013223">
    <property type="entry name" value="RNase_B_OB_dom"/>
</dbReference>
<accession>A0A101FIK3</accession>
<keyword evidence="9" id="KW-0812">Transmembrane</keyword>
<dbReference type="InterPro" id="IPR050180">
    <property type="entry name" value="RNR_Ribonuclease"/>
</dbReference>
<keyword evidence="6 8" id="KW-0269">Exonuclease</keyword>
<keyword evidence="9" id="KW-0472">Membrane</keyword>
<evidence type="ECO:0000313" key="11">
    <source>
        <dbReference type="EMBL" id="HAA83275.1"/>
    </source>
</evidence>
<reference evidence="11 12" key="1">
    <citation type="journal article" date="2018" name="Nat. Biotechnol.">
        <title>A standardized bacterial taxonomy based on genome phylogeny substantially revises the tree of life.</title>
        <authorList>
            <person name="Parks D.H."/>
            <person name="Chuvochina M."/>
            <person name="Waite D.W."/>
            <person name="Rinke C."/>
            <person name="Skarshewski A."/>
            <person name="Chaumeil P.A."/>
            <person name="Hugenholtz P."/>
        </authorList>
    </citation>
    <scope>NUCLEOTIDE SEQUENCE [LARGE SCALE GENOMIC DNA]</scope>
    <source>
        <strain evidence="11">UBA12529</strain>
    </source>
</reference>
<dbReference type="Pfam" id="PF08206">
    <property type="entry name" value="OB_RNB"/>
    <property type="match status" value="1"/>
</dbReference>
<gene>
    <name evidence="8 11" type="primary">rnr</name>
    <name evidence="11" type="ORF">DCE01_00555</name>
</gene>
<dbReference type="PANTHER" id="PTHR23355:SF9">
    <property type="entry name" value="DIS3-LIKE EXONUCLEASE 2"/>
    <property type="match status" value="1"/>
</dbReference>
<dbReference type="AlphaFoldDB" id="A0A101FIK3"/>
<name>A0A101FIK3_9BACT</name>
<proteinExistence type="inferred from homology"/>
<dbReference type="GO" id="GO:0005829">
    <property type="term" value="C:cytosol"/>
    <property type="evidence" value="ECO:0007669"/>
    <property type="project" value="TreeGrafter"/>
</dbReference>
<keyword evidence="4 8" id="KW-0540">Nuclease</keyword>